<evidence type="ECO:0000313" key="2">
    <source>
        <dbReference type="EMBL" id="KAH7439200.1"/>
    </source>
</evidence>
<name>A0A8T2UWT8_CERRI</name>
<feature type="compositionally biased region" description="Low complexity" evidence="1">
    <location>
        <begin position="21"/>
        <end position="55"/>
    </location>
</feature>
<feature type="region of interest" description="Disordered" evidence="1">
    <location>
        <begin position="215"/>
        <end position="239"/>
    </location>
</feature>
<evidence type="ECO:0000256" key="1">
    <source>
        <dbReference type="SAM" id="MobiDB-lite"/>
    </source>
</evidence>
<sequence length="239" mass="26974">MQEKRTQMNAKEGKLCWRGHPSSPSYSCSYSSSSSSSSSYPSYSSLRSSSFSSIPLTTQSSPKKRKFAYDLETEEHSKRSIRVVQIQKSIKEVEVDINNFASLVQLLTGNSEKQVAELKMWSSLAERVEQSRNSILDTQSYSLLGNDSLIQHYRSHITVSKSPIEGPTIATESLRSMHSDSFGYIDYSSSSTEYSTPHLKDQTATPWTARSVVDDLEGQPQQRRQRDIRHRPAFSDVDI</sequence>
<proteinExistence type="predicted"/>
<feature type="region of interest" description="Disordered" evidence="1">
    <location>
        <begin position="1"/>
        <end position="58"/>
    </location>
</feature>
<gene>
    <name evidence="2" type="ORF">KP509_04G049700</name>
</gene>
<dbReference type="EMBL" id="CM035409">
    <property type="protein sequence ID" value="KAH7439200.1"/>
    <property type="molecule type" value="Genomic_DNA"/>
</dbReference>
<feature type="compositionally biased region" description="Basic and acidic residues" evidence="1">
    <location>
        <begin position="1"/>
        <end position="15"/>
    </location>
</feature>
<organism evidence="2 3">
    <name type="scientific">Ceratopteris richardii</name>
    <name type="common">Triangle waterfern</name>
    <dbReference type="NCBI Taxonomy" id="49495"/>
    <lineage>
        <taxon>Eukaryota</taxon>
        <taxon>Viridiplantae</taxon>
        <taxon>Streptophyta</taxon>
        <taxon>Embryophyta</taxon>
        <taxon>Tracheophyta</taxon>
        <taxon>Polypodiopsida</taxon>
        <taxon>Polypodiidae</taxon>
        <taxon>Polypodiales</taxon>
        <taxon>Pteridineae</taxon>
        <taxon>Pteridaceae</taxon>
        <taxon>Parkerioideae</taxon>
        <taxon>Ceratopteris</taxon>
    </lineage>
</organism>
<protein>
    <submittedName>
        <fullName evidence="2">Uncharacterized protein</fullName>
    </submittedName>
</protein>
<reference evidence="2" key="1">
    <citation type="submission" date="2021-08" db="EMBL/GenBank/DDBJ databases">
        <title>WGS assembly of Ceratopteris richardii.</title>
        <authorList>
            <person name="Marchant D.B."/>
            <person name="Chen G."/>
            <person name="Jenkins J."/>
            <person name="Shu S."/>
            <person name="Leebens-Mack J."/>
            <person name="Grimwood J."/>
            <person name="Schmutz J."/>
            <person name="Soltis P."/>
            <person name="Soltis D."/>
            <person name="Chen Z.-H."/>
        </authorList>
    </citation>
    <scope>NUCLEOTIDE SEQUENCE</scope>
    <source>
        <strain evidence="2">Whitten #5841</strain>
        <tissue evidence="2">Leaf</tissue>
    </source>
</reference>
<comment type="caution">
    <text evidence="2">The sequence shown here is derived from an EMBL/GenBank/DDBJ whole genome shotgun (WGS) entry which is preliminary data.</text>
</comment>
<accession>A0A8T2UWT8</accession>
<evidence type="ECO:0000313" key="3">
    <source>
        <dbReference type="Proteomes" id="UP000825935"/>
    </source>
</evidence>
<dbReference type="Proteomes" id="UP000825935">
    <property type="component" value="Chromosome 4"/>
</dbReference>
<dbReference type="AlphaFoldDB" id="A0A8T2UWT8"/>
<keyword evidence="3" id="KW-1185">Reference proteome</keyword>